<dbReference type="Gene3D" id="2.60.40.2080">
    <property type="match status" value="1"/>
</dbReference>
<dbReference type="InterPro" id="IPR037221">
    <property type="entry name" value="H-type_lectin_dom_sf"/>
</dbReference>
<dbReference type="InterPro" id="IPR019019">
    <property type="entry name" value="H-type_lectin_domain"/>
</dbReference>
<sequence>VYYRIQPVDFYGKKSQASHTVSYTYLKNNNKRTTIGNLISPADWSLFVFEQKYGKEPVIVFGTPTNRNKTPQTHRIKNSSEESFEFKFDTWFYLKNPIFISRDTIAYIVLPAAGSYNFDGINAFGGKATDVTADWVQVHFETPFEKIPVVFASQITNKSDSTASVRIRNVTNNGFEVKLQYEGTGTPPSVGEELYYIALTPGKGLINGNVVEVGRTEEFAVGDFWGAEKIEFANTYNQPAFFGAMQTESDGIASALRIKNRGVSYTEVFKEKEMSKASKAPSKETVGWMVVEIAKE</sequence>
<protein>
    <recommendedName>
        <fullName evidence="1">H-type lectin domain-containing protein</fullName>
    </recommendedName>
</protein>
<feature type="non-terminal residue" evidence="2">
    <location>
        <position position="1"/>
    </location>
</feature>
<dbReference type="SUPFAM" id="SSF141086">
    <property type="entry name" value="Agglutinin HPA-like"/>
    <property type="match status" value="1"/>
</dbReference>
<organism evidence="2">
    <name type="scientific">termite gut metagenome</name>
    <dbReference type="NCBI Taxonomy" id="433724"/>
    <lineage>
        <taxon>unclassified sequences</taxon>
        <taxon>metagenomes</taxon>
        <taxon>organismal metagenomes</taxon>
    </lineage>
</organism>
<evidence type="ECO:0000259" key="1">
    <source>
        <dbReference type="Pfam" id="PF09458"/>
    </source>
</evidence>
<name>A0A5J4PNF1_9ZZZZ</name>
<reference evidence="2" key="1">
    <citation type="submission" date="2019-03" db="EMBL/GenBank/DDBJ databases">
        <title>Single cell metagenomics reveals metabolic interactions within the superorganism composed of flagellate Streblomastix strix and complex community of Bacteroidetes bacteria on its surface.</title>
        <authorList>
            <person name="Treitli S.C."/>
            <person name="Kolisko M."/>
            <person name="Husnik F."/>
            <person name="Keeling P."/>
            <person name="Hampl V."/>
        </authorList>
    </citation>
    <scope>NUCLEOTIDE SEQUENCE</scope>
    <source>
        <strain evidence="2">STM</strain>
    </source>
</reference>
<proteinExistence type="predicted"/>
<evidence type="ECO:0000313" key="2">
    <source>
        <dbReference type="EMBL" id="KAA6311077.1"/>
    </source>
</evidence>
<accession>A0A5J4PNF1</accession>
<gene>
    <name evidence="2" type="ORF">EZS27_037731</name>
</gene>
<dbReference type="EMBL" id="SNRY01007111">
    <property type="protein sequence ID" value="KAA6311077.1"/>
    <property type="molecule type" value="Genomic_DNA"/>
</dbReference>
<dbReference type="Pfam" id="PF09458">
    <property type="entry name" value="H_lectin"/>
    <property type="match status" value="1"/>
</dbReference>
<dbReference type="GO" id="GO:0007155">
    <property type="term" value="P:cell adhesion"/>
    <property type="evidence" value="ECO:0007669"/>
    <property type="project" value="InterPro"/>
</dbReference>
<feature type="domain" description="H-type lectin" evidence="1">
    <location>
        <begin position="136"/>
        <end position="186"/>
    </location>
</feature>
<dbReference type="AlphaFoldDB" id="A0A5J4PNF1"/>
<comment type="caution">
    <text evidence="2">The sequence shown here is derived from an EMBL/GenBank/DDBJ whole genome shotgun (WGS) entry which is preliminary data.</text>
</comment>
<dbReference type="GO" id="GO:0030246">
    <property type="term" value="F:carbohydrate binding"/>
    <property type="evidence" value="ECO:0007669"/>
    <property type="project" value="InterPro"/>
</dbReference>